<evidence type="ECO:0000259" key="3">
    <source>
        <dbReference type="Pfam" id="PF12853"/>
    </source>
</evidence>
<dbReference type="PANTHER" id="PTHR34062:SF1">
    <property type="entry name" value="NADH-UBIQUINONE OXIDOREDUCTASE 21KDA SUBUNIT N-TERMINAL DOMAIN-CONTAINING PROTEIN"/>
    <property type="match status" value="1"/>
</dbReference>
<feature type="domain" description="NADH-ubiquinone oxidoreductase 21kDa subunit N-terminal" evidence="2">
    <location>
        <begin position="3"/>
        <end position="89"/>
    </location>
</feature>
<proteinExistence type="predicted"/>
<gene>
    <name evidence="4" type="primary">NUXM</name>
    <name evidence="4" type="ordered locus">PP7435_Chr4-0716</name>
</gene>
<feature type="domain" description="NADH-ubiquinone oxidoreductase 21kDa subunit C-terminal fungi" evidence="3">
    <location>
        <begin position="98"/>
        <end position="185"/>
    </location>
</feature>
<evidence type="ECO:0000256" key="1">
    <source>
        <dbReference type="SAM" id="Phobius"/>
    </source>
</evidence>
<sequence>METYELIDSDPKFSRVVRYFRPSDYLTWALGTIGAPGLMVLFEKIEPAKGNTFKMPPPSIMRIATTIGFFGGFYYAYTSSTKRFWGYSENAKEVAKDRYEVKKALSEKKSPYGSSLLNPYQQDMSARNSTNSQLLLAIFPWFNVANHQSHGIDLRKYYEVRDGEENWNFTLPPLDQVKDLDVAQYKEYSNYP</sequence>
<name>A0A1G4KQW6_KOMPC</name>
<feature type="transmembrane region" description="Helical" evidence="1">
    <location>
        <begin position="60"/>
        <end position="77"/>
    </location>
</feature>
<dbReference type="InterPro" id="IPR019721">
    <property type="entry name" value="NADH-UbQ_OxRdtase_su21_N"/>
</dbReference>
<keyword evidence="1" id="KW-0812">Transmembrane</keyword>
<dbReference type="InterPro" id="IPR053229">
    <property type="entry name" value="NADH-Q_oxidrdct_subunit"/>
</dbReference>
<accession>A0A1G4KQW6</accession>
<keyword evidence="1" id="KW-0472">Membrane</keyword>
<evidence type="ECO:0000259" key="2">
    <source>
        <dbReference type="Pfam" id="PF10785"/>
    </source>
</evidence>
<dbReference type="Pfam" id="PF12853">
    <property type="entry name" value="NADH_u_ox_C"/>
    <property type="match status" value="1"/>
</dbReference>
<feature type="transmembrane region" description="Helical" evidence="1">
    <location>
        <begin position="25"/>
        <end position="45"/>
    </location>
</feature>
<dbReference type="AlphaFoldDB" id="A0A1G4KQW6"/>
<keyword evidence="5" id="KW-1185">Reference proteome</keyword>
<keyword evidence="4" id="KW-0830">Ubiquinone</keyword>
<reference evidence="4 5" key="1">
    <citation type="journal article" date="2011" name="J. Biotechnol.">
        <title>High-quality genome sequence of Pichia pastoris CBS7435.</title>
        <authorList>
            <person name="Kuberl A."/>
            <person name="Schneider J."/>
            <person name="Thallinger G.G."/>
            <person name="Anderl I."/>
            <person name="Wibberg D."/>
            <person name="Hajek T."/>
            <person name="Jaenicke S."/>
            <person name="Brinkrolf K."/>
            <person name="Goesmann A."/>
            <person name="Szczepanowski R."/>
            <person name="Puhler A."/>
            <person name="Schwab H."/>
            <person name="Glieder A."/>
            <person name="Pichler H."/>
        </authorList>
    </citation>
    <scope>NUCLEOTIDE SEQUENCE [LARGE SCALE GENOMIC DNA]</scope>
    <source>
        <strain evidence="5">ATCC 76273 / CBS 7435 / CECT 11047 / NRRL Y-11430 / Wegner 21-1</strain>
    </source>
</reference>
<evidence type="ECO:0000313" key="5">
    <source>
        <dbReference type="Proteomes" id="UP000006853"/>
    </source>
</evidence>
<dbReference type="Proteomes" id="UP000006853">
    <property type="component" value="Chromosome 4"/>
</dbReference>
<dbReference type="Pfam" id="PF10785">
    <property type="entry name" value="NADH-u_ox-rdase"/>
    <property type="match status" value="1"/>
</dbReference>
<dbReference type="PANTHER" id="PTHR34062">
    <property type="entry name" value="OXIDOREDUCTASE 21 KDA SUBUNIT, PUTATIVE (AFU_ORTHOLOGUE AFUA_4G04750)-RELATED"/>
    <property type="match status" value="1"/>
</dbReference>
<reference evidence="4 5" key="2">
    <citation type="journal article" date="2016" name="FEMS Yeast Res.">
        <title>Curation of the genome annotation of Pichia pastoris (Komagataella phaffii) CBS7435 from gene level to protein function.</title>
        <authorList>
            <person name="Valli M."/>
            <person name="Tatto N.E."/>
            <person name="Peymann A."/>
            <person name="Gruber C."/>
            <person name="Landes N."/>
            <person name="Ekker H."/>
            <person name="Thallinger G.G."/>
            <person name="Mattanovich D."/>
            <person name="Gasser B."/>
            <person name="Graf A.B."/>
        </authorList>
    </citation>
    <scope>GENOME REANNOTATION</scope>
    <source>
        <strain evidence="4 5">ATCC 76273 / CBS 7435 / CECT 11047 / NRRL Y-11430 / Wegner 21-1</strain>
    </source>
</reference>
<protein>
    <submittedName>
        <fullName evidence="4">Subunit of mitochondrial NADH:ubiquinone oxidoreductase (Complex I)</fullName>
    </submittedName>
</protein>
<dbReference type="InterPro" id="IPR024549">
    <property type="entry name" value="NADH-UbQ_OxRdtase_su21_C_fun"/>
</dbReference>
<organism evidence="4 5">
    <name type="scientific">Komagataella phaffii (strain ATCC 76273 / CBS 7435 / CECT 11047 / NRRL Y-11430 / Wegner 21-1)</name>
    <name type="common">Yeast</name>
    <name type="synonym">Pichia pastoris</name>
    <dbReference type="NCBI Taxonomy" id="981350"/>
    <lineage>
        <taxon>Eukaryota</taxon>
        <taxon>Fungi</taxon>
        <taxon>Dikarya</taxon>
        <taxon>Ascomycota</taxon>
        <taxon>Saccharomycotina</taxon>
        <taxon>Pichiomycetes</taxon>
        <taxon>Pichiales</taxon>
        <taxon>Pichiaceae</taxon>
        <taxon>Komagataella</taxon>
    </lineage>
</organism>
<dbReference type="EMBL" id="FR839631">
    <property type="protein sequence ID" value="SCV12400.1"/>
    <property type="molecule type" value="Genomic_DNA"/>
</dbReference>
<evidence type="ECO:0000313" key="4">
    <source>
        <dbReference type="EMBL" id="SCV12400.1"/>
    </source>
</evidence>
<keyword evidence="1" id="KW-1133">Transmembrane helix</keyword>